<dbReference type="EMBL" id="GG677422">
    <property type="protein sequence ID" value="EER10449.1"/>
    <property type="molecule type" value="Genomic_DNA"/>
</dbReference>
<evidence type="ECO:0000256" key="1">
    <source>
        <dbReference type="SAM" id="MobiDB-lite"/>
    </source>
</evidence>
<sequence length="256" mass="28651">MSYAGKRSLSTSSHTSRPPKTRRGLRSTRAGIRRKLLHAIKQASLDGVVETVVSHDILLVRPRAGVDIRYGYPVSKSTRGLHQADYDPPSVVDSPFAHASWVLEQGFDIETKYELPTMLQVVASALRALTKAELRWLRRHNQVALSQLSASSPSNCKFKPHLAASHWNLHTLQLLVSLTNHVDSQLVRDLSQGFPITGDIPDGGLFPKLTKPRVARCDRNDLMLRTRDIQRMSSYLRTSKTDERLQEALSADILAE</sequence>
<accession>C5KYL4</accession>
<reference evidence="2 3" key="1">
    <citation type="submission" date="2008-07" db="EMBL/GenBank/DDBJ databases">
        <authorList>
            <person name="El-Sayed N."/>
            <person name="Caler E."/>
            <person name="Inman J."/>
            <person name="Amedeo P."/>
            <person name="Hass B."/>
            <person name="Wortman J."/>
        </authorList>
    </citation>
    <scope>NUCLEOTIDE SEQUENCE [LARGE SCALE GENOMIC DNA]</scope>
    <source>
        <strain evidence="3">ATCC 50983 / TXsc</strain>
    </source>
</reference>
<dbReference type="InParanoid" id="C5KYL4"/>
<evidence type="ECO:0000313" key="3">
    <source>
        <dbReference type="Proteomes" id="UP000007800"/>
    </source>
</evidence>
<dbReference type="GeneID" id="9038399"/>
<dbReference type="RefSeq" id="XP_002778654.1">
    <property type="nucleotide sequence ID" value="XM_002778608.1"/>
</dbReference>
<dbReference type="Proteomes" id="UP000007800">
    <property type="component" value="Unassembled WGS sequence"/>
</dbReference>
<feature type="compositionally biased region" description="Basic residues" evidence="1">
    <location>
        <begin position="17"/>
        <end position="28"/>
    </location>
</feature>
<dbReference type="OrthoDB" id="10501971at2759"/>
<dbReference type="AlphaFoldDB" id="C5KYL4"/>
<proteinExistence type="predicted"/>
<gene>
    <name evidence="2" type="ORF">Pmar_PMAR023823</name>
</gene>
<organism evidence="3">
    <name type="scientific">Perkinsus marinus (strain ATCC 50983 / TXsc)</name>
    <dbReference type="NCBI Taxonomy" id="423536"/>
    <lineage>
        <taxon>Eukaryota</taxon>
        <taxon>Sar</taxon>
        <taxon>Alveolata</taxon>
        <taxon>Perkinsozoa</taxon>
        <taxon>Perkinsea</taxon>
        <taxon>Perkinsida</taxon>
        <taxon>Perkinsidae</taxon>
        <taxon>Perkinsus</taxon>
    </lineage>
</organism>
<keyword evidence="3" id="KW-1185">Reference proteome</keyword>
<feature type="non-terminal residue" evidence="2">
    <location>
        <position position="256"/>
    </location>
</feature>
<name>C5KYL4_PERM5</name>
<protein>
    <submittedName>
        <fullName evidence="2">Uncharacterized protein</fullName>
    </submittedName>
</protein>
<feature type="region of interest" description="Disordered" evidence="1">
    <location>
        <begin position="1"/>
        <end position="28"/>
    </location>
</feature>
<evidence type="ECO:0000313" key="2">
    <source>
        <dbReference type="EMBL" id="EER10449.1"/>
    </source>
</evidence>